<dbReference type="RefSeq" id="WP_149401653.1">
    <property type="nucleotide sequence ID" value="NZ_BIXY01000028.1"/>
</dbReference>
<protein>
    <recommendedName>
        <fullName evidence="3">Pyridoxamine 5'-phosphate oxidase</fullName>
    </recommendedName>
</protein>
<comment type="caution">
    <text evidence="1">The sequence shown here is derived from an EMBL/GenBank/DDBJ whole genome shotgun (WGS) entry which is preliminary data.</text>
</comment>
<dbReference type="OrthoDB" id="4726615at2"/>
<evidence type="ECO:0000313" key="1">
    <source>
        <dbReference type="EMBL" id="GCF08677.1"/>
    </source>
</evidence>
<accession>A0A5A5TBE1</accession>
<dbReference type="EMBL" id="BIXY01000028">
    <property type="protein sequence ID" value="GCF08677.1"/>
    <property type="molecule type" value="Genomic_DNA"/>
</dbReference>
<dbReference type="SUPFAM" id="SSF50475">
    <property type="entry name" value="FMN-binding split barrel"/>
    <property type="match status" value="1"/>
</dbReference>
<sequence>MYGELTQEQIDQVLYAEFIGRLGYQMQGKMCILPINYVYDGENIYANTLDGSKLWMMRLCPDVCFQVDQIKNSSNWRSVLVWGTFEELKAEEGARALHLLTQQFMTMIASGQPLHEMRKEAHAPSRPRIIVYRIHLTEKTGRFENSEVYNVNVTGPQEQEIR</sequence>
<evidence type="ECO:0000313" key="2">
    <source>
        <dbReference type="Proteomes" id="UP000322530"/>
    </source>
</evidence>
<dbReference type="Gene3D" id="2.30.110.10">
    <property type="entry name" value="Electron Transport, Fmn-binding Protein, Chain A"/>
    <property type="match status" value="1"/>
</dbReference>
<dbReference type="Proteomes" id="UP000322530">
    <property type="component" value="Unassembled WGS sequence"/>
</dbReference>
<gene>
    <name evidence="1" type="ORF">KDI_22410</name>
</gene>
<dbReference type="Pfam" id="PF12900">
    <property type="entry name" value="Pyridox_ox_2"/>
    <property type="match status" value="1"/>
</dbReference>
<keyword evidence="2" id="KW-1185">Reference proteome</keyword>
<dbReference type="InterPro" id="IPR024747">
    <property type="entry name" value="Pyridox_Oxase-rel"/>
</dbReference>
<proteinExistence type="predicted"/>
<reference evidence="1 2" key="1">
    <citation type="submission" date="2019-01" db="EMBL/GenBank/DDBJ databases">
        <title>Draft genome sequence of Dictyobacter sp. Uno17.</title>
        <authorList>
            <person name="Wang C.M."/>
            <person name="Zheng Y."/>
            <person name="Sakai Y."/>
            <person name="Abe K."/>
            <person name="Yokota A."/>
            <person name="Yabe S."/>
        </authorList>
    </citation>
    <scope>NUCLEOTIDE SEQUENCE [LARGE SCALE GENOMIC DNA]</scope>
    <source>
        <strain evidence="1 2">Uno17</strain>
    </source>
</reference>
<dbReference type="InterPro" id="IPR012349">
    <property type="entry name" value="Split_barrel_FMN-bd"/>
</dbReference>
<evidence type="ECO:0008006" key="3">
    <source>
        <dbReference type="Google" id="ProtNLM"/>
    </source>
</evidence>
<organism evidence="1 2">
    <name type="scientific">Dictyobacter arantiisoli</name>
    <dbReference type="NCBI Taxonomy" id="2014874"/>
    <lineage>
        <taxon>Bacteria</taxon>
        <taxon>Bacillati</taxon>
        <taxon>Chloroflexota</taxon>
        <taxon>Ktedonobacteria</taxon>
        <taxon>Ktedonobacterales</taxon>
        <taxon>Dictyobacteraceae</taxon>
        <taxon>Dictyobacter</taxon>
    </lineage>
</organism>
<name>A0A5A5TBE1_9CHLR</name>
<dbReference type="AlphaFoldDB" id="A0A5A5TBE1"/>